<keyword evidence="2" id="KW-0812">Transmembrane</keyword>
<dbReference type="InParanoid" id="D8LSM7"/>
<feature type="transmembrane region" description="Helical" evidence="2">
    <location>
        <begin position="564"/>
        <end position="585"/>
    </location>
</feature>
<dbReference type="OrthoDB" id="10530888at2759"/>
<feature type="compositionally biased region" description="Acidic residues" evidence="1">
    <location>
        <begin position="221"/>
        <end position="233"/>
    </location>
</feature>
<evidence type="ECO:0000256" key="1">
    <source>
        <dbReference type="SAM" id="MobiDB-lite"/>
    </source>
</evidence>
<keyword evidence="2" id="KW-0472">Membrane</keyword>
<dbReference type="AlphaFoldDB" id="D8LSM7"/>
<gene>
    <name evidence="3" type="ORF">Esi_0074_0098</name>
</gene>
<reference evidence="3 4" key="1">
    <citation type="journal article" date="2010" name="Nature">
        <title>The Ectocarpus genome and the independent evolution of multicellularity in brown algae.</title>
        <authorList>
            <person name="Cock J.M."/>
            <person name="Sterck L."/>
            <person name="Rouze P."/>
            <person name="Scornet D."/>
            <person name="Allen A.E."/>
            <person name="Amoutzias G."/>
            <person name="Anthouard V."/>
            <person name="Artiguenave F."/>
            <person name="Aury J.M."/>
            <person name="Badger J.H."/>
            <person name="Beszteri B."/>
            <person name="Billiau K."/>
            <person name="Bonnet E."/>
            <person name="Bothwell J.H."/>
            <person name="Bowler C."/>
            <person name="Boyen C."/>
            <person name="Brownlee C."/>
            <person name="Carrano C.J."/>
            <person name="Charrier B."/>
            <person name="Cho G.Y."/>
            <person name="Coelho S.M."/>
            <person name="Collen J."/>
            <person name="Corre E."/>
            <person name="Da Silva C."/>
            <person name="Delage L."/>
            <person name="Delaroque N."/>
            <person name="Dittami S.M."/>
            <person name="Doulbeau S."/>
            <person name="Elias M."/>
            <person name="Farnham G."/>
            <person name="Gachon C.M."/>
            <person name="Gschloessl B."/>
            <person name="Heesch S."/>
            <person name="Jabbari K."/>
            <person name="Jubin C."/>
            <person name="Kawai H."/>
            <person name="Kimura K."/>
            <person name="Kloareg B."/>
            <person name="Kupper F.C."/>
            <person name="Lang D."/>
            <person name="Le Bail A."/>
            <person name="Leblanc C."/>
            <person name="Lerouge P."/>
            <person name="Lohr M."/>
            <person name="Lopez P.J."/>
            <person name="Martens C."/>
            <person name="Maumus F."/>
            <person name="Michel G."/>
            <person name="Miranda-Saavedra D."/>
            <person name="Morales J."/>
            <person name="Moreau H."/>
            <person name="Motomura T."/>
            <person name="Nagasato C."/>
            <person name="Napoli C.A."/>
            <person name="Nelson D.R."/>
            <person name="Nyvall-Collen P."/>
            <person name="Peters A.F."/>
            <person name="Pommier C."/>
            <person name="Potin P."/>
            <person name="Poulain J."/>
            <person name="Quesneville H."/>
            <person name="Read B."/>
            <person name="Rensing S.A."/>
            <person name="Ritter A."/>
            <person name="Rousvoal S."/>
            <person name="Samanta M."/>
            <person name="Samson G."/>
            <person name="Schroeder D.C."/>
            <person name="Segurens B."/>
            <person name="Strittmatter M."/>
            <person name="Tonon T."/>
            <person name="Tregear J.W."/>
            <person name="Valentin K."/>
            <person name="von Dassow P."/>
            <person name="Yamagishi T."/>
            <person name="Van de Peer Y."/>
            <person name="Wincker P."/>
        </authorList>
    </citation>
    <scope>NUCLEOTIDE SEQUENCE [LARGE SCALE GENOMIC DNA]</scope>
    <source>
        <strain evidence="4">Ec32 / CCAP1310/4</strain>
    </source>
</reference>
<evidence type="ECO:0000313" key="3">
    <source>
        <dbReference type="EMBL" id="CBN77864.1"/>
    </source>
</evidence>
<feature type="region of interest" description="Disordered" evidence="1">
    <location>
        <begin position="1"/>
        <end position="24"/>
    </location>
</feature>
<feature type="region of interest" description="Disordered" evidence="1">
    <location>
        <begin position="56"/>
        <end position="268"/>
    </location>
</feature>
<evidence type="ECO:0000313" key="4">
    <source>
        <dbReference type="Proteomes" id="UP000002630"/>
    </source>
</evidence>
<feature type="compositionally biased region" description="Basic and acidic residues" evidence="1">
    <location>
        <begin position="133"/>
        <end position="152"/>
    </location>
</feature>
<keyword evidence="2" id="KW-1133">Transmembrane helix</keyword>
<feature type="compositionally biased region" description="Basic residues" evidence="1">
    <location>
        <begin position="109"/>
        <end position="122"/>
    </location>
</feature>
<evidence type="ECO:0000256" key="2">
    <source>
        <dbReference type="SAM" id="Phobius"/>
    </source>
</evidence>
<accession>D8LSM7</accession>
<name>D8LSM7_ECTSI</name>
<sequence>MRKSKTTTAGWPLSRRPLQSSSTTTPAALLATALLLGCAGSVLPSARAAAAAAAVGGGGAAPSSGVRSGRPSHLDDEREPLLPPLATTTLAPRGSPGGRSTRPSWFVARHTRGGGLFRRRRGGGSSSDGGTEEGEKQKGGEEEGEGQEKEAVAEGLEAAAGTTGGSGSSGDEQEEEEGAMSDGGGGAGEEQEDAAMASGEDGDGASEESGDGAVSGAPAAEGDEDGERGEEEGAGSGAGGGAATATEGEERRRPVAPLFSFPPGPRVRRTEAEDGLQEVLPVQQRLVKYLTEDRVFGVQILCSIYFFMSAVAYLMDSTKFGGSYQAALAVLTLKQWGTVVGRVRRVLVPHLIYEPQRYVKYRARVSALALDPAVQGIVYCGIFMLMPLSLALIPLLLKESVYLLWVMKEALQITAPGLVETLTTLSEPLMSVFMTAGDSEKWRDTPAGEKRLLLGRRLAQACFKLEMVMPFGVALRVLPAVLQTSLGAGGGVADGEGAEGAAAGAGGQLGRALPLVKVLVLVMAYVKLLVVKNGQLEDDVRILSGLKIRGYDCEWIERGVDSVVFGMMVGCPWWAGLLAVAFSLLPNHEVTKKVMASDDKLKTLGMTLLNKAIGRTPGADDDDDNDDDEEGSGEKDGSSGDEGEESPPPSRMAKIAKVAAVATGVSDS</sequence>
<dbReference type="EMBL" id="FN649760">
    <property type="protein sequence ID" value="CBN77864.1"/>
    <property type="molecule type" value="Genomic_DNA"/>
</dbReference>
<feature type="transmembrane region" description="Helical" evidence="2">
    <location>
        <begin position="376"/>
        <end position="397"/>
    </location>
</feature>
<organism evidence="3 4">
    <name type="scientific">Ectocarpus siliculosus</name>
    <name type="common">Brown alga</name>
    <name type="synonym">Conferva siliculosa</name>
    <dbReference type="NCBI Taxonomy" id="2880"/>
    <lineage>
        <taxon>Eukaryota</taxon>
        <taxon>Sar</taxon>
        <taxon>Stramenopiles</taxon>
        <taxon>Ochrophyta</taxon>
        <taxon>PX clade</taxon>
        <taxon>Phaeophyceae</taxon>
        <taxon>Ectocarpales</taxon>
        <taxon>Ectocarpaceae</taxon>
        <taxon>Ectocarpus</taxon>
    </lineage>
</organism>
<feature type="transmembrane region" description="Helical" evidence="2">
    <location>
        <begin position="295"/>
        <end position="315"/>
    </location>
</feature>
<keyword evidence="4" id="KW-1185">Reference proteome</keyword>
<proteinExistence type="predicted"/>
<protein>
    <submittedName>
        <fullName evidence="3">Uncharacterized protein</fullName>
    </submittedName>
</protein>
<feature type="compositionally biased region" description="Acidic residues" evidence="1">
    <location>
        <begin position="619"/>
        <end position="631"/>
    </location>
</feature>
<feature type="compositionally biased region" description="Low complexity" evidence="1">
    <location>
        <begin position="211"/>
        <end position="220"/>
    </location>
</feature>
<dbReference type="Proteomes" id="UP000002630">
    <property type="component" value="Unassembled WGS sequence"/>
</dbReference>
<feature type="compositionally biased region" description="Acidic residues" evidence="1">
    <location>
        <begin position="200"/>
        <end position="210"/>
    </location>
</feature>
<feature type="region of interest" description="Disordered" evidence="1">
    <location>
        <begin position="613"/>
        <end position="653"/>
    </location>
</feature>